<comment type="cofactor">
    <cofactor evidence="1">
        <name>Mg(2+)</name>
        <dbReference type="ChEBI" id="CHEBI:18420"/>
    </cofactor>
</comment>
<dbReference type="GO" id="GO:0010333">
    <property type="term" value="F:terpene synthase activity"/>
    <property type="evidence" value="ECO:0007669"/>
    <property type="project" value="InterPro"/>
</dbReference>
<evidence type="ECO:0000256" key="2">
    <source>
        <dbReference type="ARBA" id="ARBA00004721"/>
    </source>
</evidence>
<protein>
    <submittedName>
        <fullName evidence="6">Gamma-curcumene synthase</fullName>
        <ecNumber evidence="6">4.2.3.94</ecNumber>
    </submittedName>
</protein>
<dbReference type="SUPFAM" id="SSF48239">
    <property type="entry name" value="Terpenoid cyclases/Protein prenyltransferases"/>
    <property type="match status" value="1"/>
</dbReference>
<dbReference type="Proteomes" id="UP000231279">
    <property type="component" value="Unassembled WGS sequence"/>
</dbReference>
<evidence type="ECO:0000256" key="1">
    <source>
        <dbReference type="ARBA" id="ARBA00001946"/>
    </source>
</evidence>
<dbReference type="InterPro" id="IPR050148">
    <property type="entry name" value="Terpene_synthase-like"/>
</dbReference>
<dbReference type="InterPro" id="IPR001906">
    <property type="entry name" value="Terpene_synth_N"/>
</dbReference>
<dbReference type="EMBL" id="NKXS01007057">
    <property type="protein sequence ID" value="PIN00287.1"/>
    <property type="molecule type" value="Genomic_DNA"/>
</dbReference>
<dbReference type="Gene3D" id="1.50.10.130">
    <property type="entry name" value="Terpene synthase, N-terminal domain"/>
    <property type="match status" value="1"/>
</dbReference>
<evidence type="ECO:0000256" key="4">
    <source>
        <dbReference type="ARBA" id="ARBA00023239"/>
    </source>
</evidence>
<dbReference type="GO" id="GO:0102064">
    <property type="term" value="F:gamma-curcumene synthase activity"/>
    <property type="evidence" value="ECO:0007669"/>
    <property type="project" value="UniProtKB-EC"/>
</dbReference>
<dbReference type="Pfam" id="PF01397">
    <property type="entry name" value="Terpene_synth"/>
    <property type="match status" value="1"/>
</dbReference>
<sequence>MAATSIENLRPAKATFDPSLWGDTFSAFSLDDKVQETYAEAIEELKKEAKKMLMAAKSSKLLILIDTIERLGLAYHFEKEIQEKLQEIYDELHANNY</sequence>
<dbReference type="GO" id="GO:0016114">
    <property type="term" value="P:terpenoid biosynthetic process"/>
    <property type="evidence" value="ECO:0007669"/>
    <property type="project" value="InterPro"/>
</dbReference>
<comment type="pathway">
    <text evidence="2">Secondary metabolite biosynthesis; terpenoid biosynthesis.</text>
</comment>
<evidence type="ECO:0000313" key="7">
    <source>
        <dbReference type="Proteomes" id="UP000231279"/>
    </source>
</evidence>
<dbReference type="OrthoDB" id="912742at2759"/>
<dbReference type="PANTHER" id="PTHR31225">
    <property type="entry name" value="OS04G0344100 PROTEIN-RELATED"/>
    <property type="match status" value="1"/>
</dbReference>
<evidence type="ECO:0000259" key="5">
    <source>
        <dbReference type="Pfam" id="PF01397"/>
    </source>
</evidence>
<keyword evidence="4 6" id="KW-0456">Lyase</keyword>
<organism evidence="6 7">
    <name type="scientific">Handroanthus impetiginosus</name>
    <dbReference type="NCBI Taxonomy" id="429701"/>
    <lineage>
        <taxon>Eukaryota</taxon>
        <taxon>Viridiplantae</taxon>
        <taxon>Streptophyta</taxon>
        <taxon>Embryophyta</taxon>
        <taxon>Tracheophyta</taxon>
        <taxon>Spermatophyta</taxon>
        <taxon>Magnoliopsida</taxon>
        <taxon>eudicotyledons</taxon>
        <taxon>Gunneridae</taxon>
        <taxon>Pentapetalae</taxon>
        <taxon>asterids</taxon>
        <taxon>lamiids</taxon>
        <taxon>Lamiales</taxon>
        <taxon>Bignoniaceae</taxon>
        <taxon>Crescentiina</taxon>
        <taxon>Tabebuia alliance</taxon>
        <taxon>Handroanthus</taxon>
    </lineage>
</organism>
<accession>A0A2G9G4P9</accession>
<reference evidence="7" key="1">
    <citation type="journal article" date="2018" name="Gigascience">
        <title>Genome assembly of the Pink Ipe (Handroanthus impetiginosus, Bignoniaceae), a highly valued, ecologically keystone Neotropical timber forest tree.</title>
        <authorList>
            <person name="Silva-Junior O.B."/>
            <person name="Grattapaglia D."/>
            <person name="Novaes E."/>
            <person name="Collevatti R.G."/>
        </authorList>
    </citation>
    <scope>NUCLEOTIDE SEQUENCE [LARGE SCALE GENOMIC DNA]</scope>
    <source>
        <strain evidence="7">cv. UFG-1</strain>
    </source>
</reference>
<evidence type="ECO:0000313" key="6">
    <source>
        <dbReference type="EMBL" id="PIN00287.1"/>
    </source>
</evidence>
<comment type="caution">
    <text evidence="6">The sequence shown here is derived from an EMBL/GenBank/DDBJ whole genome shotgun (WGS) entry which is preliminary data.</text>
</comment>
<dbReference type="InterPro" id="IPR008930">
    <property type="entry name" value="Terpenoid_cyclase/PrenylTrfase"/>
</dbReference>
<dbReference type="STRING" id="429701.A0A2G9G4P9"/>
<feature type="domain" description="Terpene synthase N-terminal" evidence="5">
    <location>
        <begin position="21"/>
        <end position="94"/>
    </location>
</feature>
<name>A0A2G9G4P9_9LAMI</name>
<dbReference type="EC" id="4.2.3.94" evidence="6"/>
<proteinExistence type="predicted"/>
<gene>
    <name evidence="6" type="ORF">CDL12_27210</name>
</gene>
<keyword evidence="7" id="KW-1185">Reference proteome</keyword>
<dbReference type="PANTHER" id="PTHR31225:SF253">
    <property type="entry name" value="SESQUITERPENE SYNTHASE 31"/>
    <property type="match status" value="1"/>
</dbReference>
<evidence type="ECO:0000256" key="3">
    <source>
        <dbReference type="ARBA" id="ARBA00022842"/>
    </source>
</evidence>
<dbReference type="InterPro" id="IPR036965">
    <property type="entry name" value="Terpene_synth_N_sf"/>
</dbReference>
<dbReference type="AlphaFoldDB" id="A0A2G9G4P9"/>
<keyword evidence="3" id="KW-0460">Magnesium</keyword>